<evidence type="ECO:0000313" key="10">
    <source>
        <dbReference type="Proteomes" id="UP000567179"/>
    </source>
</evidence>
<dbReference type="InterPro" id="IPR043216">
    <property type="entry name" value="PAP-like"/>
</dbReference>
<feature type="domain" description="Phosphatidic acid phosphatase type 2/haloperoxidase" evidence="8">
    <location>
        <begin position="159"/>
        <end position="301"/>
    </location>
</feature>
<dbReference type="GO" id="GO:0046839">
    <property type="term" value="P:phospholipid dephosphorylation"/>
    <property type="evidence" value="ECO:0007669"/>
    <property type="project" value="TreeGrafter"/>
</dbReference>
<evidence type="ECO:0000256" key="3">
    <source>
        <dbReference type="ARBA" id="ARBA00022692"/>
    </source>
</evidence>
<dbReference type="Gene3D" id="1.20.144.10">
    <property type="entry name" value="Phosphatidic acid phosphatase type 2/haloperoxidase"/>
    <property type="match status" value="1"/>
</dbReference>
<reference evidence="9 10" key="1">
    <citation type="journal article" date="2020" name="ISME J.">
        <title>Uncovering the hidden diversity of litter-decomposition mechanisms in mushroom-forming fungi.</title>
        <authorList>
            <person name="Floudas D."/>
            <person name="Bentzer J."/>
            <person name="Ahren D."/>
            <person name="Johansson T."/>
            <person name="Persson P."/>
            <person name="Tunlid A."/>
        </authorList>
    </citation>
    <scope>NUCLEOTIDE SEQUENCE [LARGE SCALE GENOMIC DNA]</scope>
    <source>
        <strain evidence="9 10">CBS 101986</strain>
    </source>
</reference>
<evidence type="ECO:0000259" key="8">
    <source>
        <dbReference type="SMART" id="SM00014"/>
    </source>
</evidence>
<dbReference type="GO" id="GO:0006644">
    <property type="term" value="P:phospholipid metabolic process"/>
    <property type="evidence" value="ECO:0007669"/>
    <property type="project" value="InterPro"/>
</dbReference>
<feature type="transmembrane region" description="Helical" evidence="7">
    <location>
        <begin position="286"/>
        <end position="305"/>
    </location>
</feature>
<dbReference type="InterPro" id="IPR036938">
    <property type="entry name" value="PAP2/HPO_sf"/>
</dbReference>
<feature type="transmembrane region" description="Helical" evidence="7">
    <location>
        <begin position="41"/>
        <end position="61"/>
    </location>
</feature>
<dbReference type="EMBL" id="JAACJJ010000001">
    <property type="protein sequence ID" value="KAF5331010.1"/>
    <property type="molecule type" value="Genomic_DNA"/>
</dbReference>
<comment type="similarity">
    <text evidence="2">Belongs to the PA-phosphatase related phosphoesterase family.</text>
</comment>
<evidence type="ECO:0000256" key="5">
    <source>
        <dbReference type="ARBA" id="ARBA00023136"/>
    </source>
</evidence>
<dbReference type="OrthoDB" id="8907274at2759"/>
<dbReference type="PANTHER" id="PTHR10165:SF35">
    <property type="entry name" value="RE23632P"/>
    <property type="match status" value="1"/>
</dbReference>
<keyword evidence="10" id="KW-1185">Reference proteome</keyword>
<feature type="transmembrane region" description="Helical" evidence="7">
    <location>
        <begin position="256"/>
        <end position="274"/>
    </location>
</feature>
<dbReference type="CDD" id="cd03390">
    <property type="entry name" value="PAP2_containing_1_like"/>
    <property type="match status" value="1"/>
</dbReference>
<organism evidence="9 10">
    <name type="scientific">Psilocybe cf. subviscida</name>
    <dbReference type="NCBI Taxonomy" id="2480587"/>
    <lineage>
        <taxon>Eukaryota</taxon>
        <taxon>Fungi</taxon>
        <taxon>Dikarya</taxon>
        <taxon>Basidiomycota</taxon>
        <taxon>Agaricomycotina</taxon>
        <taxon>Agaricomycetes</taxon>
        <taxon>Agaricomycetidae</taxon>
        <taxon>Agaricales</taxon>
        <taxon>Agaricineae</taxon>
        <taxon>Strophariaceae</taxon>
        <taxon>Psilocybe</taxon>
    </lineage>
</organism>
<protein>
    <recommendedName>
        <fullName evidence="8">Phosphatidic acid phosphatase type 2/haloperoxidase domain-containing protein</fullName>
    </recommendedName>
</protein>
<dbReference type="InterPro" id="IPR000326">
    <property type="entry name" value="PAP2/HPO"/>
</dbReference>
<evidence type="ECO:0000256" key="1">
    <source>
        <dbReference type="ARBA" id="ARBA00004141"/>
    </source>
</evidence>
<gene>
    <name evidence="9" type="ORF">D9619_005580</name>
</gene>
<dbReference type="GO" id="GO:0016020">
    <property type="term" value="C:membrane"/>
    <property type="evidence" value="ECO:0007669"/>
    <property type="project" value="UniProtKB-SubCell"/>
</dbReference>
<keyword evidence="3 7" id="KW-0812">Transmembrane</keyword>
<dbReference type="PANTHER" id="PTHR10165">
    <property type="entry name" value="LIPID PHOSPHATE PHOSPHATASE"/>
    <property type="match status" value="1"/>
</dbReference>
<comment type="caution">
    <text evidence="9">The sequence shown here is derived from an EMBL/GenBank/DDBJ whole genome shotgun (WGS) entry which is preliminary data.</text>
</comment>
<comment type="subcellular location">
    <subcellularLocation>
        <location evidence="1">Membrane</location>
        <topology evidence="1">Multi-pass membrane protein</topology>
    </subcellularLocation>
</comment>
<evidence type="ECO:0000256" key="7">
    <source>
        <dbReference type="SAM" id="Phobius"/>
    </source>
</evidence>
<feature type="compositionally biased region" description="Basic and acidic residues" evidence="6">
    <location>
        <begin position="395"/>
        <end position="409"/>
    </location>
</feature>
<dbReference type="AlphaFoldDB" id="A0A8H5BWT7"/>
<feature type="region of interest" description="Disordered" evidence="6">
    <location>
        <begin position="370"/>
        <end position="437"/>
    </location>
</feature>
<dbReference type="Proteomes" id="UP000567179">
    <property type="component" value="Unassembled WGS sequence"/>
</dbReference>
<evidence type="ECO:0000313" key="9">
    <source>
        <dbReference type="EMBL" id="KAF5331010.1"/>
    </source>
</evidence>
<name>A0A8H5BWT7_9AGAR</name>
<dbReference type="GO" id="GO:0008195">
    <property type="term" value="F:phosphatidate phosphatase activity"/>
    <property type="evidence" value="ECO:0007669"/>
    <property type="project" value="TreeGrafter"/>
</dbReference>
<feature type="transmembrane region" description="Helical" evidence="7">
    <location>
        <begin position="159"/>
        <end position="180"/>
    </location>
</feature>
<dbReference type="Pfam" id="PF01569">
    <property type="entry name" value="PAP2"/>
    <property type="match status" value="1"/>
</dbReference>
<sequence length="437" mass="48020">MSYSRLHDPPSNIPMMKLPTSWTADRSRSAPVSPARRRKLIFSYAPDWVVTILLAAFFFSLDKVNGFRREFSLEDSSISYPYATFSLFENTSVDLLFLIALLFTNAYLWVVLLQIETSDSQCEQQNLALFFIAFVSPLLIMPVINFFTVRSWWDLHNSTLGLILGLAMTGSLTQVVKITVGRPRPDLLDRCQPPPGSVDPPFGLSNFTLCTKTDLLNDGFRSFFSGHSSLSFAGMGFLAFYLAGKLHMFDERGHASKAWLSLTPFLAASLVAISRTMDSRHHWQDVTVGSIVGIVFSFFAYRQYYPSLSSALSHRPYSPRIARDGDHAVLPTHTANSSISAPAGNATSSYQGGNQEFNMGTSYGNTAYTGGAHANSQDPYLEGTVPRPGPGSLEEVWKDGEEDGSRAEHANPGGRDTLYPGYHQAPPKAGPSAIQGA</sequence>
<feature type="transmembrane region" description="Helical" evidence="7">
    <location>
        <begin position="222"/>
        <end position="244"/>
    </location>
</feature>
<evidence type="ECO:0000256" key="6">
    <source>
        <dbReference type="SAM" id="MobiDB-lite"/>
    </source>
</evidence>
<feature type="region of interest" description="Disordered" evidence="6">
    <location>
        <begin position="331"/>
        <end position="353"/>
    </location>
</feature>
<proteinExistence type="inferred from homology"/>
<dbReference type="SMART" id="SM00014">
    <property type="entry name" value="acidPPc"/>
    <property type="match status" value="1"/>
</dbReference>
<feature type="transmembrane region" description="Helical" evidence="7">
    <location>
        <begin position="127"/>
        <end position="147"/>
    </location>
</feature>
<dbReference type="SUPFAM" id="SSF48317">
    <property type="entry name" value="Acid phosphatase/Vanadium-dependent haloperoxidase"/>
    <property type="match status" value="1"/>
</dbReference>
<evidence type="ECO:0000256" key="4">
    <source>
        <dbReference type="ARBA" id="ARBA00022989"/>
    </source>
</evidence>
<keyword evidence="4 7" id="KW-1133">Transmembrane helix</keyword>
<keyword evidence="5 7" id="KW-0472">Membrane</keyword>
<evidence type="ECO:0000256" key="2">
    <source>
        <dbReference type="ARBA" id="ARBA00008816"/>
    </source>
</evidence>
<feature type="compositionally biased region" description="Polar residues" evidence="6">
    <location>
        <begin position="333"/>
        <end position="353"/>
    </location>
</feature>
<feature type="transmembrane region" description="Helical" evidence="7">
    <location>
        <begin position="95"/>
        <end position="115"/>
    </location>
</feature>
<accession>A0A8H5BWT7</accession>